<evidence type="ECO:0000256" key="6">
    <source>
        <dbReference type="ARBA" id="ARBA00023136"/>
    </source>
</evidence>
<evidence type="ECO:0000256" key="4">
    <source>
        <dbReference type="ARBA" id="ARBA00022692"/>
    </source>
</evidence>
<protein>
    <submittedName>
        <fullName evidence="9">ABC transporter permease</fullName>
    </submittedName>
</protein>
<dbReference type="InterPro" id="IPR000515">
    <property type="entry name" value="MetI-like"/>
</dbReference>
<feature type="domain" description="ABC transmembrane type-1" evidence="8">
    <location>
        <begin position="58"/>
        <end position="242"/>
    </location>
</feature>
<dbReference type="Proteomes" id="UP000231070">
    <property type="component" value="Unassembled WGS sequence"/>
</dbReference>
<evidence type="ECO:0000313" key="9">
    <source>
        <dbReference type="EMBL" id="PIO97569.1"/>
    </source>
</evidence>
<dbReference type="SUPFAM" id="SSF161098">
    <property type="entry name" value="MetI-like"/>
    <property type="match status" value="1"/>
</dbReference>
<dbReference type="InterPro" id="IPR035906">
    <property type="entry name" value="MetI-like_sf"/>
</dbReference>
<evidence type="ECO:0000256" key="5">
    <source>
        <dbReference type="ARBA" id="ARBA00022989"/>
    </source>
</evidence>
<dbReference type="PANTHER" id="PTHR30151">
    <property type="entry name" value="ALKANE SULFONATE ABC TRANSPORTER-RELATED, MEMBRANE SUBUNIT"/>
    <property type="match status" value="1"/>
</dbReference>
<feature type="transmembrane region" description="Helical" evidence="7">
    <location>
        <begin position="219"/>
        <end position="238"/>
    </location>
</feature>
<gene>
    <name evidence="9" type="ORF">CJ014_20075</name>
</gene>
<name>A0A2G9WS70_9HYPH</name>
<evidence type="ECO:0000256" key="2">
    <source>
        <dbReference type="ARBA" id="ARBA00022448"/>
    </source>
</evidence>
<dbReference type="GO" id="GO:0055085">
    <property type="term" value="P:transmembrane transport"/>
    <property type="evidence" value="ECO:0007669"/>
    <property type="project" value="InterPro"/>
</dbReference>
<comment type="caution">
    <text evidence="9">The sequence shown here is derived from an EMBL/GenBank/DDBJ whole genome shotgun (WGS) entry which is preliminary data.</text>
</comment>
<accession>A0A2G9WS70</accession>
<dbReference type="PANTHER" id="PTHR30151:SF20">
    <property type="entry name" value="ABC TRANSPORTER PERMEASE PROTEIN HI_0355-RELATED"/>
    <property type="match status" value="1"/>
</dbReference>
<dbReference type="OrthoDB" id="9786495at2"/>
<dbReference type="EMBL" id="NQVN01000017">
    <property type="protein sequence ID" value="PIO97569.1"/>
    <property type="molecule type" value="Genomic_DNA"/>
</dbReference>
<evidence type="ECO:0000313" key="10">
    <source>
        <dbReference type="Proteomes" id="UP000231070"/>
    </source>
</evidence>
<evidence type="ECO:0000256" key="1">
    <source>
        <dbReference type="ARBA" id="ARBA00004651"/>
    </source>
</evidence>
<keyword evidence="2 7" id="KW-0813">Transport</keyword>
<keyword evidence="3" id="KW-1003">Cell membrane</keyword>
<dbReference type="AlphaFoldDB" id="A0A2G9WS70"/>
<keyword evidence="6 7" id="KW-0472">Membrane</keyword>
<dbReference type="PROSITE" id="PS50928">
    <property type="entry name" value="ABC_TM1"/>
    <property type="match status" value="1"/>
</dbReference>
<sequence>MLAAGRGVAIQAFISFAAVLVLWQAAATGLALPAFLLPSPADVVAAYGAYGPRLLAEAGVTLLETMLGLAAGIAFGLAAGFAVSASPLAGRLLSPLLVVSQALPVFALAPLLVLWFGFGLASKVVMTTLVIFFPVASAFADGLRRTPPHFLDLARLNGAGRFRTLRLIRVPAALPALVTGIRVAAVYAPIGAVIGEWVGASRGLGLLMVQANARMQTPLLFAALGVLAAATLLLKIAVDRLTLRLIPWVEKD</sequence>
<comment type="subcellular location">
    <subcellularLocation>
        <location evidence="1 7">Cell membrane</location>
        <topology evidence="1 7">Multi-pass membrane protein</topology>
    </subcellularLocation>
</comment>
<keyword evidence="4 7" id="KW-0812">Transmembrane</keyword>
<reference evidence="9 10" key="1">
    <citation type="submission" date="2017-08" db="EMBL/GenBank/DDBJ databases">
        <title>Pleomorphomonas carboxidotrophicus sp. nov., a new mesophilic hydrogenogenic carboxidotroph.</title>
        <authorList>
            <person name="Esquivel-Elizondo S."/>
            <person name="Krajmalnik-Brown R."/>
            <person name="Maldonado J."/>
        </authorList>
    </citation>
    <scope>NUCLEOTIDE SEQUENCE [LARGE SCALE GENOMIC DNA]</scope>
    <source>
        <strain evidence="9 10">SVCO-16</strain>
    </source>
</reference>
<keyword evidence="10" id="KW-1185">Reference proteome</keyword>
<proteinExistence type="inferred from homology"/>
<evidence type="ECO:0000259" key="8">
    <source>
        <dbReference type="PROSITE" id="PS50928"/>
    </source>
</evidence>
<dbReference type="Pfam" id="PF00528">
    <property type="entry name" value="BPD_transp_1"/>
    <property type="match status" value="1"/>
</dbReference>
<evidence type="ECO:0000256" key="7">
    <source>
        <dbReference type="RuleBase" id="RU363032"/>
    </source>
</evidence>
<keyword evidence="5 7" id="KW-1133">Transmembrane helix</keyword>
<dbReference type="Gene3D" id="1.10.3720.10">
    <property type="entry name" value="MetI-like"/>
    <property type="match status" value="1"/>
</dbReference>
<feature type="transmembrane region" description="Helical" evidence="7">
    <location>
        <begin position="65"/>
        <end position="84"/>
    </location>
</feature>
<evidence type="ECO:0000256" key="3">
    <source>
        <dbReference type="ARBA" id="ARBA00022475"/>
    </source>
</evidence>
<organism evidence="9 10">
    <name type="scientific">Pleomorphomonas carboxyditropha</name>
    <dbReference type="NCBI Taxonomy" id="2023338"/>
    <lineage>
        <taxon>Bacteria</taxon>
        <taxon>Pseudomonadati</taxon>
        <taxon>Pseudomonadota</taxon>
        <taxon>Alphaproteobacteria</taxon>
        <taxon>Hyphomicrobiales</taxon>
        <taxon>Pleomorphomonadaceae</taxon>
        <taxon>Pleomorphomonas</taxon>
    </lineage>
</organism>
<feature type="transmembrane region" description="Helical" evidence="7">
    <location>
        <begin position="96"/>
        <end position="118"/>
    </location>
</feature>
<feature type="transmembrane region" description="Helical" evidence="7">
    <location>
        <begin position="124"/>
        <end position="143"/>
    </location>
</feature>
<dbReference type="CDD" id="cd06261">
    <property type="entry name" value="TM_PBP2"/>
    <property type="match status" value="1"/>
</dbReference>
<dbReference type="GO" id="GO:0005886">
    <property type="term" value="C:plasma membrane"/>
    <property type="evidence" value="ECO:0007669"/>
    <property type="project" value="UniProtKB-SubCell"/>
</dbReference>
<comment type="similarity">
    <text evidence="7">Belongs to the binding-protein-dependent transport system permease family.</text>
</comment>
<feature type="transmembrane region" description="Helical" evidence="7">
    <location>
        <begin position="172"/>
        <end position="199"/>
    </location>
</feature>